<protein>
    <submittedName>
        <fullName evidence="10">Oligopeptide transporter 5</fullName>
    </submittedName>
</protein>
<feature type="transmembrane region" description="Helical" evidence="9">
    <location>
        <begin position="514"/>
        <end position="537"/>
    </location>
</feature>
<keyword evidence="11" id="KW-1185">Reference proteome</keyword>
<evidence type="ECO:0000256" key="8">
    <source>
        <dbReference type="ARBA" id="ARBA00023136"/>
    </source>
</evidence>
<feature type="transmembrane region" description="Helical" evidence="9">
    <location>
        <begin position="56"/>
        <end position="89"/>
    </location>
</feature>
<dbReference type="InterPro" id="IPR004813">
    <property type="entry name" value="OPT"/>
</dbReference>
<dbReference type="EMBL" id="LSSL01000816">
    <property type="protein sequence ID" value="OLY83624.1"/>
    <property type="molecule type" value="Genomic_DNA"/>
</dbReference>
<evidence type="ECO:0000256" key="3">
    <source>
        <dbReference type="ARBA" id="ARBA00022448"/>
    </source>
</evidence>
<feature type="transmembrane region" description="Helical" evidence="9">
    <location>
        <begin position="318"/>
        <end position="338"/>
    </location>
</feature>
<sequence>MLGYGLSGIVQNVLVKPAVMIWPETLVSCSIFRTLHDEEESNPIVNGKYRITKIRFFVLVSCCAFIYQFLPGYLFTVLSSVSILCFVFPKNIVAQQLGSGMTGLGMGSISLDWSLIASYLGSPLSTPFWAATNIFAGFLLFGWIVVPIGYYNNWFEAKKFPIISSGLFDIFGRKYDIARVTTNNGTVLDEAGYNNYSPIRISFFFAMNYGLALAIMVAAIVHVLLNNFSEFSRLFKSNDSLKNEDIHSKLMRKYKSVPNWWYAVLFTSTLSVALIVCENKDINLPWWGLILAISIAAILVFPYGIVSAITNVTLGINVISEFVAGLIFPGMPIANLAFKTYGCTTLRQALWLTSDLKLGHYMKVPPRDMFIAQASGTFISGLINLITTHYLIRTVPNICHKDAYPWTCPSTNVFYSASIIWGLIGPVKMFGPSSIYNCLLYGFLLGAVLPFIPWLLARKFKKSLFLRHIHVPIFLMACSVLPPAAAAEFPTWFIVAFIFNFVIYQRHHWWWLRYNYILSAALMTGTALCGVFIFYAFQLHDLKVNWWGNAKDFHCPLASKPLITP</sequence>
<reference evidence="10 11" key="1">
    <citation type="journal article" date="2016" name="Mol. Biol. Evol.">
        <title>Genome-Wide Survey of Gut Fungi (Harpellales) Reveals the First Horizontally Transferred Ubiquitin Gene from a Mosquito Host.</title>
        <authorList>
            <person name="Wang Y."/>
            <person name="White M.M."/>
            <person name="Kvist S."/>
            <person name="Moncalvo J.M."/>
        </authorList>
    </citation>
    <scope>NUCLEOTIDE SEQUENCE [LARGE SCALE GENOMIC DNA]</scope>
    <source>
        <strain evidence="10 11">ALG-7-W6</strain>
    </source>
</reference>
<evidence type="ECO:0000256" key="1">
    <source>
        <dbReference type="ARBA" id="ARBA00004141"/>
    </source>
</evidence>
<evidence type="ECO:0000256" key="5">
    <source>
        <dbReference type="ARBA" id="ARBA00022856"/>
    </source>
</evidence>
<comment type="subcellular location">
    <subcellularLocation>
        <location evidence="1">Membrane</location>
        <topology evidence="1">Multi-pass membrane protein</topology>
    </subcellularLocation>
</comment>
<evidence type="ECO:0000256" key="7">
    <source>
        <dbReference type="ARBA" id="ARBA00022989"/>
    </source>
</evidence>
<feature type="transmembrane region" description="Helical" evidence="9">
    <location>
        <begin position="438"/>
        <end position="457"/>
    </location>
</feature>
<dbReference type="AlphaFoldDB" id="A0A1R0H3C7"/>
<feature type="transmembrane region" description="Helical" evidence="9">
    <location>
        <begin position="203"/>
        <end position="225"/>
    </location>
</feature>
<evidence type="ECO:0000313" key="11">
    <source>
        <dbReference type="Proteomes" id="UP000187455"/>
    </source>
</evidence>
<evidence type="ECO:0000256" key="6">
    <source>
        <dbReference type="ARBA" id="ARBA00022927"/>
    </source>
</evidence>
<dbReference type="NCBIfam" id="TIGR00728">
    <property type="entry name" value="OPT_sfam"/>
    <property type="match status" value="1"/>
</dbReference>
<comment type="similarity">
    <text evidence="2">Belongs to the oligopeptide OPT transporter family.</text>
</comment>
<dbReference type="OrthoDB" id="9986677at2759"/>
<keyword evidence="6" id="KW-0653">Protein transport</keyword>
<accession>A0A1R0H3C7</accession>
<feature type="transmembrane region" description="Helical" evidence="9">
    <location>
        <begin position="128"/>
        <end position="151"/>
    </location>
</feature>
<dbReference type="Proteomes" id="UP000187455">
    <property type="component" value="Unassembled WGS sequence"/>
</dbReference>
<proteinExistence type="inferred from homology"/>
<feature type="transmembrane region" description="Helical" evidence="9">
    <location>
        <begin position="370"/>
        <end position="392"/>
    </location>
</feature>
<feature type="transmembrane region" description="Helical" evidence="9">
    <location>
        <begin position="284"/>
        <end position="306"/>
    </location>
</feature>
<evidence type="ECO:0000256" key="2">
    <source>
        <dbReference type="ARBA" id="ARBA00008807"/>
    </source>
</evidence>
<dbReference type="PANTHER" id="PTHR22601">
    <property type="entry name" value="ISP4 LIKE PROTEIN"/>
    <property type="match status" value="1"/>
</dbReference>
<keyword evidence="7 9" id="KW-1133">Transmembrane helix</keyword>
<dbReference type="GO" id="GO:0035673">
    <property type="term" value="F:oligopeptide transmembrane transporter activity"/>
    <property type="evidence" value="ECO:0007669"/>
    <property type="project" value="InterPro"/>
</dbReference>
<keyword evidence="8 9" id="KW-0472">Membrane</keyword>
<dbReference type="InterPro" id="IPR004648">
    <property type="entry name" value="Oligpept_transpt"/>
</dbReference>
<name>A0A1R0H3C7_9FUNG</name>
<dbReference type="Pfam" id="PF03169">
    <property type="entry name" value="OPT"/>
    <property type="match status" value="1"/>
</dbReference>
<evidence type="ECO:0000256" key="9">
    <source>
        <dbReference type="SAM" id="Phobius"/>
    </source>
</evidence>
<dbReference type="NCBIfam" id="TIGR00727">
    <property type="entry name" value="ISP4_OPT"/>
    <property type="match status" value="1"/>
</dbReference>
<evidence type="ECO:0000313" key="10">
    <source>
        <dbReference type="EMBL" id="OLY83624.1"/>
    </source>
</evidence>
<gene>
    <name evidence="10" type="ORF">AYI68_g2232</name>
</gene>
<keyword evidence="4 9" id="KW-0812">Transmembrane</keyword>
<keyword evidence="3" id="KW-0813">Transport</keyword>
<organism evidence="10 11">
    <name type="scientific">Smittium mucronatum</name>
    <dbReference type="NCBI Taxonomy" id="133383"/>
    <lineage>
        <taxon>Eukaryota</taxon>
        <taxon>Fungi</taxon>
        <taxon>Fungi incertae sedis</taxon>
        <taxon>Zoopagomycota</taxon>
        <taxon>Kickxellomycotina</taxon>
        <taxon>Harpellomycetes</taxon>
        <taxon>Harpellales</taxon>
        <taxon>Legeriomycetaceae</taxon>
        <taxon>Smittium</taxon>
    </lineage>
</organism>
<feature type="transmembrane region" description="Helical" evidence="9">
    <location>
        <begin position="260"/>
        <end position="277"/>
    </location>
</feature>
<dbReference type="GO" id="GO:0016020">
    <property type="term" value="C:membrane"/>
    <property type="evidence" value="ECO:0007669"/>
    <property type="project" value="UniProtKB-SubCell"/>
</dbReference>
<evidence type="ECO:0000256" key="4">
    <source>
        <dbReference type="ARBA" id="ARBA00022692"/>
    </source>
</evidence>
<dbReference type="GO" id="GO:0015031">
    <property type="term" value="P:protein transport"/>
    <property type="evidence" value="ECO:0007669"/>
    <property type="project" value="UniProtKB-KW"/>
</dbReference>
<keyword evidence="5" id="KW-0571">Peptide transport</keyword>
<feature type="transmembrane region" description="Helical" evidence="9">
    <location>
        <begin position="469"/>
        <end position="502"/>
    </location>
</feature>
<feature type="transmembrane region" description="Helical" evidence="9">
    <location>
        <begin position="412"/>
        <end position="431"/>
    </location>
</feature>
<comment type="caution">
    <text evidence="10">The sequence shown here is derived from an EMBL/GenBank/DDBJ whole genome shotgun (WGS) entry which is preliminary data.</text>
</comment>